<organism evidence="1 2">
    <name type="scientific">Asticcacaulis excentricus</name>
    <dbReference type="NCBI Taxonomy" id="78587"/>
    <lineage>
        <taxon>Bacteria</taxon>
        <taxon>Pseudomonadati</taxon>
        <taxon>Pseudomonadota</taxon>
        <taxon>Alphaproteobacteria</taxon>
        <taxon>Caulobacterales</taxon>
        <taxon>Caulobacteraceae</taxon>
        <taxon>Asticcacaulis</taxon>
    </lineage>
</organism>
<dbReference type="Proteomes" id="UP000278756">
    <property type="component" value="Chromosome 1"/>
</dbReference>
<accession>A0A3G9G4G2</accession>
<evidence type="ECO:0000313" key="2">
    <source>
        <dbReference type="Proteomes" id="UP000278756"/>
    </source>
</evidence>
<sequence>MPAQPHILHSPFISGYFFRKQATFKKVSTPTCKFAIGPIYFGSTAGGYMMAKRFSWKSNYRQIPSFVLDALDDIEGDLIAVAATKRVNRSDVEEGLYSHLGLTAATSGISTAGPAHPPADAGRWSKRNAHGWDRKREDWPMVQKSWTFESPNFGDGARNGWTMRSWTKDVYQHQIFEPQGMTIEPIVLEDKGGEQLIVKFALTPMLSRGMAEFDLMLLWALNVLQENTGVTGVFASDATRAEYISTVTLDWQIFPPGTADEVVARLLSSARPSNAPDFEKHVRDRVRLFEGFEPKAYIRGQGSFGSYFGAQFADDLVVFENLKYGNAVYLLYQDWGEASQRSRLDLLRDQDAHFDRVVHTDGWQDRLTSLLHDKLHERGLRRRRSGYKSKRRRR</sequence>
<reference evidence="2" key="1">
    <citation type="journal article" date="2017" name="Biotechnol. Biofuels">
        <title>Evaluation of environmental bacterial communities as a factor affecting the growth of duckweed Lemna minor.</title>
        <authorList>
            <person name="Ishizawa H."/>
            <person name="Kuroda M."/>
            <person name="Morikawa M."/>
            <person name="Ike M."/>
        </authorList>
    </citation>
    <scope>NUCLEOTIDE SEQUENCE [LARGE SCALE GENOMIC DNA]</scope>
    <source>
        <strain evidence="2">M6</strain>
    </source>
</reference>
<dbReference type="AlphaFoldDB" id="A0A3G9G4G2"/>
<evidence type="ECO:0000313" key="1">
    <source>
        <dbReference type="EMBL" id="BBF80621.1"/>
    </source>
</evidence>
<protein>
    <submittedName>
        <fullName evidence="1">Uncharacterized protein</fullName>
    </submittedName>
</protein>
<name>A0A3G9G4G2_9CAUL</name>
<dbReference type="EMBL" id="AP018827">
    <property type="protein sequence ID" value="BBF80621.1"/>
    <property type="molecule type" value="Genomic_DNA"/>
</dbReference>
<reference evidence="2" key="2">
    <citation type="journal article" date="2017" name="Plant Physiol. Biochem.">
        <title>Differential oxidative and antioxidative response of duckweed Lemna minor toward plant growth promoting/inhibiting bacteria.</title>
        <authorList>
            <person name="Ishizawa H."/>
            <person name="Kuroda M."/>
            <person name="Morikawa M."/>
            <person name="Ike M."/>
        </authorList>
    </citation>
    <scope>NUCLEOTIDE SEQUENCE [LARGE SCALE GENOMIC DNA]</scope>
    <source>
        <strain evidence="2">M6</strain>
    </source>
</reference>
<gene>
    <name evidence="1" type="ORF">EM6_1205</name>
</gene>
<proteinExistence type="predicted"/>